<dbReference type="PROSITE" id="PS00292">
    <property type="entry name" value="CYCLINS"/>
    <property type="match status" value="1"/>
</dbReference>
<evidence type="ECO:0000259" key="5">
    <source>
        <dbReference type="SMART" id="SM00385"/>
    </source>
</evidence>
<evidence type="ECO:0000256" key="2">
    <source>
        <dbReference type="ARBA" id="ARBA00023127"/>
    </source>
</evidence>
<dbReference type="EMBL" id="JABFTP020000001">
    <property type="protein sequence ID" value="KAL3267414.1"/>
    <property type="molecule type" value="Genomic_DNA"/>
</dbReference>
<dbReference type="InterPro" id="IPR039361">
    <property type="entry name" value="Cyclin"/>
</dbReference>
<dbReference type="GO" id="GO:0051301">
    <property type="term" value="P:cell division"/>
    <property type="evidence" value="ECO:0007669"/>
    <property type="project" value="UniProtKB-KW"/>
</dbReference>
<comment type="caution">
    <text evidence="6">The sequence shown here is derived from an EMBL/GenBank/DDBJ whole genome shotgun (WGS) entry which is preliminary data.</text>
</comment>
<evidence type="ECO:0000313" key="7">
    <source>
        <dbReference type="Proteomes" id="UP001516400"/>
    </source>
</evidence>
<gene>
    <name evidence="6" type="ORF">HHI36_011543</name>
</gene>
<name>A0ABD2MLZ2_9CUCU</name>
<dbReference type="InterPro" id="IPR036915">
    <property type="entry name" value="Cyclin-like_sf"/>
</dbReference>
<proteinExistence type="inferred from homology"/>
<organism evidence="6 7">
    <name type="scientific">Cryptolaemus montrouzieri</name>
    <dbReference type="NCBI Taxonomy" id="559131"/>
    <lineage>
        <taxon>Eukaryota</taxon>
        <taxon>Metazoa</taxon>
        <taxon>Ecdysozoa</taxon>
        <taxon>Arthropoda</taxon>
        <taxon>Hexapoda</taxon>
        <taxon>Insecta</taxon>
        <taxon>Pterygota</taxon>
        <taxon>Neoptera</taxon>
        <taxon>Endopterygota</taxon>
        <taxon>Coleoptera</taxon>
        <taxon>Polyphaga</taxon>
        <taxon>Cucujiformia</taxon>
        <taxon>Coccinelloidea</taxon>
        <taxon>Coccinellidae</taxon>
        <taxon>Scymninae</taxon>
        <taxon>Scymnini</taxon>
        <taxon>Cryptolaemus</taxon>
    </lineage>
</organism>
<dbReference type="GO" id="GO:0000278">
    <property type="term" value="P:mitotic cell cycle"/>
    <property type="evidence" value="ECO:0007669"/>
    <property type="project" value="UniProtKB-ARBA"/>
</dbReference>
<protein>
    <recommendedName>
        <fullName evidence="5">Cyclin-like domain-containing protein</fullName>
    </recommendedName>
</protein>
<keyword evidence="3" id="KW-0131">Cell cycle</keyword>
<evidence type="ECO:0000256" key="1">
    <source>
        <dbReference type="ARBA" id="ARBA00022618"/>
    </source>
</evidence>
<evidence type="ECO:0000256" key="3">
    <source>
        <dbReference type="ARBA" id="ARBA00023306"/>
    </source>
</evidence>
<dbReference type="SUPFAM" id="SSF47954">
    <property type="entry name" value="Cyclin-like"/>
    <property type="match status" value="1"/>
</dbReference>
<keyword evidence="7" id="KW-1185">Reference proteome</keyword>
<accession>A0ABD2MLZ2</accession>
<dbReference type="InterPro" id="IPR006671">
    <property type="entry name" value="Cyclin_N"/>
</dbReference>
<evidence type="ECO:0000256" key="4">
    <source>
        <dbReference type="RuleBase" id="RU000383"/>
    </source>
</evidence>
<dbReference type="FunFam" id="1.10.472.10:FF:000003">
    <property type="entry name" value="G1/S-specific cyclin-D2"/>
    <property type="match status" value="1"/>
</dbReference>
<dbReference type="Proteomes" id="UP001516400">
    <property type="component" value="Unassembled WGS sequence"/>
</dbReference>
<dbReference type="Gene3D" id="1.10.472.10">
    <property type="entry name" value="Cyclin-like"/>
    <property type="match status" value="2"/>
</dbReference>
<keyword evidence="1" id="KW-0132">Cell division</keyword>
<evidence type="ECO:0000313" key="6">
    <source>
        <dbReference type="EMBL" id="KAL3267414.1"/>
    </source>
</evidence>
<dbReference type="PANTHER" id="PTHR10177">
    <property type="entry name" value="CYCLINS"/>
    <property type="match status" value="1"/>
</dbReference>
<reference evidence="6 7" key="1">
    <citation type="journal article" date="2021" name="BMC Biol.">
        <title>Horizontally acquired antibacterial genes associated with adaptive radiation of ladybird beetles.</title>
        <authorList>
            <person name="Li H.S."/>
            <person name="Tang X.F."/>
            <person name="Huang Y.H."/>
            <person name="Xu Z.Y."/>
            <person name="Chen M.L."/>
            <person name="Du X.Y."/>
            <person name="Qiu B.Y."/>
            <person name="Chen P.T."/>
            <person name="Zhang W."/>
            <person name="Slipinski A."/>
            <person name="Escalona H.E."/>
            <person name="Waterhouse R.M."/>
            <person name="Zwick A."/>
            <person name="Pang H."/>
        </authorList>
    </citation>
    <scope>NUCLEOTIDE SEQUENCE [LARGE SCALE GENOMIC DNA]</scope>
    <source>
        <strain evidence="6">SYSU2018</strain>
    </source>
</reference>
<dbReference type="SMART" id="SM00385">
    <property type="entry name" value="CYCLIN"/>
    <property type="match status" value="1"/>
</dbReference>
<feature type="domain" description="Cyclin-like" evidence="5">
    <location>
        <begin position="66"/>
        <end position="151"/>
    </location>
</feature>
<sequence>MAGIMDLVCCEIPENENKAYDDPTLLQDRVLINLLKTEERYALVCTTTFSSVQTEVTRQMRKVVSEWMMEVCEEQKCQDEVFLLAMNYMDRFLNLCNIRKNQLQLLGTTCMLLASKLREPAPLAAETLVYYTDHSITKHDLLVSGANIISSAFLAERSDLCLYY</sequence>
<dbReference type="Pfam" id="PF00134">
    <property type="entry name" value="Cyclin_N"/>
    <property type="match status" value="1"/>
</dbReference>
<dbReference type="AlphaFoldDB" id="A0ABD2MLZ2"/>
<keyword evidence="2 4" id="KW-0195">Cyclin</keyword>
<dbReference type="InterPro" id="IPR013763">
    <property type="entry name" value="Cyclin-like_dom"/>
</dbReference>
<comment type="similarity">
    <text evidence="4">Belongs to the cyclin family.</text>
</comment>
<dbReference type="InterPro" id="IPR048258">
    <property type="entry name" value="Cyclins_cyclin-box"/>
</dbReference>